<dbReference type="SUPFAM" id="SSF52047">
    <property type="entry name" value="RNI-like"/>
    <property type="match status" value="1"/>
</dbReference>
<dbReference type="InterPro" id="IPR001810">
    <property type="entry name" value="F-box_dom"/>
</dbReference>
<gene>
    <name evidence="3" type="ORF">BYL167_LOCUS30655</name>
    <name evidence="2" type="ORF">CJN711_LOCUS28123</name>
</gene>
<sequence length="592" mass="70283">MYSCDQYMKPAKRHLSVDKLWEDDTKRPRTSNENERVTFIEHLSNELFYEIFDYLDGRDLFYAFSNLNLHFESLIMSSKFRLKLHHCASHQELFDQDYQQIIIPNKHRIISLHLWTPSQLLTNVVLHPIDSSFSRLEALSLHGIKFKQVTSFLPCLTSLPSLSSLNICLNDVLSNSSTIYHLLFRLPNLKCSKLSARRYSLQNFISNTSNQPMTSIKQLIIDHPCNLHGLYDILPFTPKLRRLQCENLFPTYGNISKEIPLNIFNLTYCSISLCYLKFDEFEIFIKKISSQLRVLCFNPCSDISYLDADRWERLITKHMPLLHTFQFKYHDAVFGYFEIQPYHLFINRFTSPFWIERKWLFNIEIDFNHWSPLEIIFSIQSNRKRWDNTDFIVTEQECMNIIKPISQLTVHECRIPHPAQWFAHYIRFVSSLAKITCLHIEFKYFSIVVLVEFLHLLPHLDSLTLFIHFSNQNMKLTQEQNNTIRAMPTMNQIMKINVEQVFDLNHIDLFIDLCPRIEYINIQCKDYIQLESIIRLVLTKNNCNLQFLFFSIPIADDEMVQKIKAIISSEQSAVSFKIQRISNKIYLQWEKH</sequence>
<name>A0A815UAI1_9BILA</name>
<evidence type="ECO:0000313" key="2">
    <source>
        <dbReference type="EMBL" id="CAF1516189.1"/>
    </source>
</evidence>
<dbReference type="EMBL" id="CAJOBH010050986">
    <property type="protein sequence ID" value="CAF4379081.1"/>
    <property type="molecule type" value="Genomic_DNA"/>
</dbReference>
<dbReference type="PROSITE" id="PS50181">
    <property type="entry name" value="FBOX"/>
    <property type="match status" value="1"/>
</dbReference>
<dbReference type="Proteomes" id="UP000663855">
    <property type="component" value="Unassembled WGS sequence"/>
</dbReference>
<dbReference type="Proteomes" id="UP000681967">
    <property type="component" value="Unassembled WGS sequence"/>
</dbReference>
<proteinExistence type="predicted"/>
<reference evidence="2" key="1">
    <citation type="submission" date="2021-02" db="EMBL/GenBank/DDBJ databases">
        <authorList>
            <person name="Nowell W R."/>
        </authorList>
    </citation>
    <scope>NUCLEOTIDE SEQUENCE</scope>
</reference>
<accession>A0A815UAI1</accession>
<evidence type="ECO:0000313" key="4">
    <source>
        <dbReference type="Proteomes" id="UP000663855"/>
    </source>
</evidence>
<evidence type="ECO:0000259" key="1">
    <source>
        <dbReference type="PROSITE" id="PS50181"/>
    </source>
</evidence>
<feature type="domain" description="F-box" evidence="1">
    <location>
        <begin position="37"/>
        <end position="84"/>
    </location>
</feature>
<comment type="caution">
    <text evidence="2">The sequence shown here is derived from an EMBL/GenBank/DDBJ whole genome shotgun (WGS) entry which is preliminary data.</text>
</comment>
<dbReference type="EMBL" id="CAJNOV010013249">
    <property type="protein sequence ID" value="CAF1516189.1"/>
    <property type="molecule type" value="Genomic_DNA"/>
</dbReference>
<dbReference type="AlphaFoldDB" id="A0A815UAI1"/>
<protein>
    <recommendedName>
        <fullName evidence="1">F-box domain-containing protein</fullName>
    </recommendedName>
</protein>
<evidence type="ECO:0000313" key="3">
    <source>
        <dbReference type="EMBL" id="CAF4379081.1"/>
    </source>
</evidence>
<organism evidence="2 4">
    <name type="scientific">Rotaria magnacalcarata</name>
    <dbReference type="NCBI Taxonomy" id="392030"/>
    <lineage>
        <taxon>Eukaryota</taxon>
        <taxon>Metazoa</taxon>
        <taxon>Spiralia</taxon>
        <taxon>Gnathifera</taxon>
        <taxon>Rotifera</taxon>
        <taxon>Eurotatoria</taxon>
        <taxon>Bdelloidea</taxon>
        <taxon>Philodinida</taxon>
        <taxon>Philodinidae</taxon>
        <taxon>Rotaria</taxon>
    </lineage>
</organism>